<reference evidence="2" key="1">
    <citation type="submission" date="2020-06" db="EMBL/GenBank/DDBJ databases">
        <title>Draft genome of Bugula neritina, a colonial animal packing powerful symbionts and potential medicines.</title>
        <authorList>
            <person name="Rayko M."/>
        </authorList>
    </citation>
    <scope>NUCLEOTIDE SEQUENCE [LARGE SCALE GENOMIC DNA]</scope>
    <source>
        <strain evidence="2">Kwan_BN1</strain>
    </source>
</reference>
<accession>A0A7J7JSH7</accession>
<comment type="caution">
    <text evidence="2">The sequence shown here is derived from an EMBL/GenBank/DDBJ whole genome shotgun (WGS) entry which is preliminary data.</text>
</comment>
<dbReference type="AlphaFoldDB" id="A0A7J7JSH7"/>
<evidence type="ECO:0000313" key="3">
    <source>
        <dbReference type="Proteomes" id="UP000593567"/>
    </source>
</evidence>
<dbReference type="EMBL" id="VXIV02001934">
    <property type="protein sequence ID" value="KAF6028601.1"/>
    <property type="molecule type" value="Genomic_DNA"/>
</dbReference>
<dbReference type="Proteomes" id="UP000593567">
    <property type="component" value="Unassembled WGS sequence"/>
</dbReference>
<evidence type="ECO:0000256" key="1">
    <source>
        <dbReference type="SAM" id="MobiDB-lite"/>
    </source>
</evidence>
<keyword evidence="3" id="KW-1185">Reference proteome</keyword>
<feature type="compositionally biased region" description="Basic residues" evidence="1">
    <location>
        <begin position="128"/>
        <end position="141"/>
    </location>
</feature>
<name>A0A7J7JSH7_BUGNE</name>
<gene>
    <name evidence="2" type="ORF">EB796_013097</name>
</gene>
<sequence length="141" mass="16058">MPNTQQYPPGYCPPSSSNYPPQHYPLHAIPLNTIPLNTMPLHQYFLFHHRYHPFSRPFASTPRPIHTIEYDSSPTSSVPSRSQSTSSTATKAQKTPTKTSSNKTSGASQPDLPPSYEEVTKQSFPYKPTRKRKFLRKIKQE</sequence>
<feature type="compositionally biased region" description="Low complexity" evidence="1">
    <location>
        <begin position="72"/>
        <end position="105"/>
    </location>
</feature>
<protein>
    <submittedName>
        <fullName evidence="2">Uncharacterized protein</fullName>
    </submittedName>
</protein>
<organism evidence="2 3">
    <name type="scientific">Bugula neritina</name>
    <name type="common">Brown bryozoan</name>
    <name type="synonym">Sertularia neritina</name>
    <dbReference type="NCBI Taxonomy" id="10212"/>
    <lineage>
        <taxon>Eukaryota</taxon>
        <taxon>Metazoa</taxon>
        <taxon>Spiralia</taxon>
        <taxon>Lophotrochozoa</taxon>
        <taxon>Bryozoa</taxon>
        <taxon>Gymnolaemata</taxon>
        <taxon>Cheilostomatida</taxon>
        <taxon>Flustrina</taxon>
        <taxon>Buguloidea</taxon>
        <taxon>Bugulidae</taxon>
        <taxon>Bugula</taxon>
    </lineage>
</organism>
<feature type="region of interest" description="Disordered" evidence="1">
    <location>
        <begin position="56"/>
        <end position="141"/>
    </location>
</feature>
<evidence type="ECO:0000313" key="2">
    <source>
        <dbReference type="EMBL" id="KAF6028601.1"/>
    </source>
</evidence>
<proteinExistence type="predicted"/>